<evidence type="ECO:0000256" key="2">
    <source>
        <dbReference type="ARBA" id="ARBA00010077"/>
    </source>
</evidence>
<gene>
    <name evidence="7" type="ORF">PISL3812_08507</name>
</gene>
<sequence length="208" mass="23444">MADVAATKREKLPITVVKENPYTFDLGHLMAQDPNPLVISKSENTNDALKAVARDGAQVLINQLLTTCQITSDPKEGVLLSLPAPQTLLPRFKPLPKPKEPTKWELFAKKKGIGKYSSKPGAALAEKERRKNLVYDETSGEWVPKWGYKGANKAGENDWLVEVPDKDWKNEAEGQNVRTAGRRERKERIKRNDRKMRANERRSRKSGG</sequence>
<dbReference type="EMBL" id="CVMT01000009">
    <property type="protein sequence ID" value="CRG91458.1"/>
    <property type="molecule type" value="Genomic_DNA"/>
</dbReference>
<evidence type="ECO:0000256" key="3">
    <source>
        <dbReference type="ARBA" id="ARBA00022517"/>
    </source>
</evidence>
<dbReference type="Pfam" id="PF04939">
    <property type="entry name" value="RRS1"/>
    <property type="match status" value="1"/>
</dbReference>
<evidence type="ECO:0000256" key="6">
    <source>
        <dbReference type="SAM" id="MobiDB-lite"/>
    </source>
</evidence>
<keyword evidence="8" id="KW-1185">Reference proteome</keyword>
<organism evidence="7 8">
    <name type="scientific">Talaromyces islandicus</name>
    <name type="common">Penicillium islandicum</name>
    <dbReference type="NCBI Taxonomy" id="28573"/>
    <lineage>
        <taxon>Eukaryota</taxon>
        <taxon>Fungi</taxon>
        <taxon>Dikarya</taxon>
        <taxon>Ascomycota</taxon>
        <taxon>Pezizomycotina</taxon>
        <taxon>Eurotiomycetes</taxon>
        <taxon>Eurotiomycetidae</taxon>
        <taxon>Eurotiales</taxon>
        <taxon>Trichocomaceae</taxon>
        <taxon>Talaromyces</taxon>
        <taxon>Talaromyces sect. Islandici</taxon>
    </lineage>
</organism>
<dbReference type="OrthoDB" id="28455at2759"/>
<evidence type="ECO:0000256" key="5">
    <source>
        <dbReference type="RuleBase" id="RU364132"/>
    </source>
</evidence>
<comment type="subcellular location">
    <subcellularLocation>
        <location evidence="1 5">Nucleus</location>
    </subcellularLocation>
</comment>
<protein>
    <recommendedName>
        <fullName evidence="5">Ribosome biogenesis regulatory protein</fullName>
    </recommendedName>
</protein>
<evidence type="ECO:0000256" key="1">
    <source>
        <dbReference type="ARBA" id="ARBA00004123"/>
    </source>
</evidence>
<dbReference type="AlphaFoldDB" id="A0A0U1M7C8"/>
<keyword evidence="4 5" id="KW-0539">Nucleus</keyword>
<evidence type="ECO:0000256" key="4">
    <source>
        <dbReference type="ARBA" id="ARBA00023242"/>
    </source>
</evidence>
<keyword evidence="3 5" id="KW-0690">Ribosome biogenesis</keyword>
<dbReference type="GO" id="GO:0042254">
    <property type="term" value="P:ribosome biogenesis"/>
    <property type="evidence" value="ECO:0007669"/>
    <property type="project" value="UniProtKB-KW"/>
</dbReference>
<accession>A0A0U1M7C8</accession>
<dbReference type="GO" id="GO:0005634">
    <property type="term" value="C:nucleus"/>
    <property type="evidence" value="ECO:0007669"/>
    <property type="project" value="UniProtKB-SubCell"/>
</dbReference>
<name>A0A0U1M7C8_TALIS</name>
<feature type="region of interest" description="Disordered" evidence="6">
    <location>
        <begin position="164"/>
        <end position="208"/>
    </location>
</feature>
<dbReference type="OMA" id="KMVYDEA"/>
<comment type="similarity">
    <text evidence="2 5">Belongs to the RRS1 family.</text>
</comment>
<dbReference type="STRING" id="28573.A0A0U1M7C8"/>
<proteinExistence type="inferred from homology"/>
<comment type="function">
    <text evidence="5">Involved in ribosomal large subunit assembly.</text>
</comment>
<evidence type="ECO:0000313" key="8">
    <source>
        <dbReference type="Proteomes" id="UP000054383"/>
    </source>
</evidence>
<dbReference type="InterPro" id="IPR007023">
    <property type="entry name" value="Ribosom_reg"/>
</dbReference>
<evidence type="ECO:0000313" key="7">
    <source>
        <dbReference type="EMBL" id="CRG91458.1"/>
    </source>
</evidence>
<reference evidence="7 8" key="1">
    <citation type="submission" date="2015-04" db="EMBL/GenBank/DDBJ databases">
        <authorList>
            <person name="Syromyatnikov M.Y."/>
            <person name="Popov V.N."/>
        </authorList>
    </citation>
    <scope>NUCLEOTIDE SEQUENCE [LARGE SCALE GENOMIC DNA]</scope>
    <source>
        <strain evidence="7">WF-38-12</strain>
    </source>
</reference>
<dbReference type="Proteomes" id="UP000054383">
    <property type="component" value="Unassembled WGS sequence"/>
</dbReference>